<name>A0A9W9C5M2_9PLEO</name>
<comment type="similarity">
    <text evidence="5">Belongs to the SAT4 family.</text>
</comment>
<feature type="transmembrane region" description="Helical" evidence="7">
    <location>
        <begin position="205"/>
        <end position="225"/>
    </location>
</feature>
<evidence type="ECO:0000256" key="5">
    <source>
        <dbReference type="ARBA" id="ARBA00038359"/>
    </source>
</evidence>
<feature type="transmembrane region" description="Helical" evidence="7">
    <location>
        <begin position="115"/>
        <end position="138"/>
    </location>
</feature>
<dbReference type="OrthoDB" id="3897607at2759"/>
<dbReference type="GO" id="GO:0016020">
    <property type="term" value="C:membrane"/>
    <property type="evidence" value="ECO:0007669"/>
    <property type="project" value="UniProtKB-SubCell"/>
</dbReference>
<dbReference type="EMBL" id="JAPEUX010000008">
    <property type="protein sequence ID" value="KAJ4346640.1"/>
    <property type="molecule type" value="Genomic_DNA"/>
</dbReference>
<keyword evidence="4 7" id="KW-0472">Membrane</keyword>
<keyword evidence="3 7" id="KW-1133">Transmembrane helix</keyword>
<keyword evidence="10" id="KW-1185">Reference proteome</keyword>
<feature type="transmembrane region" description="Helical" evidence="7">
    <location>
        <begin position="171"/>
        <end position="193"/>
    </location>
</feature>
<dbReference type="InterPro" id="IPR052337">
    <property type="entry name" value="SAT4-like"/>
</dbReference>
<accession>A0A9W9C5M2</accession>
<feature type="transmembrane region" description="Helical" evidence="7">
    <location>
        <begin position="6"/>
        <end position="30"/>
    </location>
</feature>
<dbReference type="PANTHER" id="PTHR33048:SF31">
    <property type="entry name" value="INTEGRAL MEMBRANE PROTEIN"/>
    <property type="match status" value="1"/>
</dbReference>
<feature type="domain" description="Rhodopsin" evidence="8">
    <location>
        <begin position="26"/>
        <end position="268"/>
    </location>
</feature>
<feature type="transmembrane region" description="Helical" evidence="7">
    <location>
        <begin position="42"/>
        <end position="63"/>
    </location>
</feature>
<evidence type="ECO:0000256" key="1">
    <source>
        <dbReference type="ARBA" id="ARBA00004141"/>
    </source>
</evidence>
<gene>
    <name evidence="9" type="ORF">N0V89_010571</name>
</gene>
<dbReference type="Pfam" id="PF20684">
    <property type="entry name" value="Fung_rhodopsin"/>
    <property type="match status" value="1"/>
</dbReference>
<dbReference type="PANTHER" id="PTHR33048">
    <property type="entry name" value="PTH11-LIKE INTEGRAL MEMBRANE PROTEIN (AFU_ORTHOLOGUE AFUA_5G11245)"/>
    <property type="match status" value="1"/>
</dbReference>
<comment type="caution">
    <text evidence="9">The sequence shown here is derived from an EMBL/GenBank/DDBJ whole genome shotgun (WGS) entry which is preliminary data.</text>
</comment>
<keyword evidence="2 7" id="KW-0812">Transmembrane</keyword>
<dbReference type="Proteomes" id="UP001140513">
    <property type="component" value="Unassembled WGS sequence"/>
</dbReference>
<feature type="region of interest" description="Disordered" evidence="6">
    <location>
        <begin position="302"/>
        <end position="354"/>
    </location>
</feature>
<dbReference type="GeneID" id="80914101"/>
<evidence type="ECO:0000313" key="10">
    <source>
        <dbReference type="Proteomes" id="UP001140513"/>
    </source>
</evidence>
<evidence type="ECO:0000256" key="7">
    <source>
        <dbReference type="SAM" id="Phobius"/>
    </source>
</evidence>
<evidence type="ECO:0000259" key="8">
    <source>
        <dbReference type="Pfam" id="PF20684"/>
    </source>
</evidence>
<feature type="transmembrane region" description="Helical" evidence="7">
    <location>
        <begin position="83"/>
        <end position="103"/>
    </location>
</feature>
<dbReference type="RefSeq" id="XP_056066440.1">
    <property type="nucleotide sequence ID" value="XM_056219313.1"/>
</dbReference>
<comment type="subcellular location">
    <subcellularLocation>
        <location evidence="1">Membrane</location>
        <topology evidence="1">Multi-pass membrane protein</topology>
    </subcellularLocation>
</comment>
<sequence>MAGATAPGLAICTLLLLVFDVLSWAARFYVRISRKAWGPDDWCMLAAIPIFGISTVGMLGIAFTGGGLKDDQLTEKQQETAMFWWFIMQTMWCLAAIPVKWSICFTLLRIANKQLLYTIPIYCCMGAVFLVMSSTTIYEFFHCVPVAMNWKPTKFPNGHCNAQSNITGFSYALSAVSIFTDWFCALTPIPLLWNVQMDKRIKLSVIALLSLGIFASIAPLVRLSITVNLSATKDFLFNAMDVAAWAQAELGIGVIVANLPALRPLLEKVLSLRSTIRSDKRSKQQKSTDRYLELEEGLSSRKQNSKLASQKGTETRIYGGTTMAGDSNSTLGDDHSQKNIVTSPAHPGAGTGIMVDREVQIRVSQG</sequence>
<dbReference type="AlphaFoldDB" id="A0A9W9C5M2"/>
<protein>
    <recommendedName>
        <fullName evidence="8">Rhodopsin domain-containing protein</fullName>
    </recommendedName>
</protein>
<dbReference type="InterPro" id="IPR049326">
    <property type="entry name" value="Rhodopsin_dom_fungi"/>
</dbReference>
<evidence type="ECO:0000256" key="3">
    <source>
        <dbReference type="ARBA" id="ARBA00022989"/>
    </source>
</evidence>
<evidence type="ECO:0000256" key="2">
    <source>
        <dbReference type="ARBA" id="ARBA00022692"/>
    </source>
</evidence>
<evidence type="ECO:0000313" key="9">
    <source>
        <dbReference type="EMBL" id="KAJ4346640.1"/>
    </source>
</evidence>
<evidence type="ECO:0000256" key="6">
    <source>
        <dbReference type="SAM" id="MobiDB-lite"/>
    </source>
</evidence>
<feature type="compositionally biased region" description="Polar residues" evidence="6">
    <location>
        <begin position="302"/>
        <end position="312"/>
    </location>
</feature>
<evidence type="ECO:0000256" key="4">
    <source>
        <dbReference type="ARBA" id="ARBA00023136"/>
    </source>
</evidence>
<reference evidence="9" key="1">
    <citation type="submission" date="2022-10" db="EMBL/GenBank/DDBJ databases">
        <title>Tapping the CABI collections for fungal endophytes: first genome assemblies for Collariella, Neodidymelliopsis, Ascochyta clinopodiicola, Didymella pomorum, Didymosphaeria variabile, Neocosmospora piperis and Neocucurbitaria cava.</title>
        <authorList>
            <person name="Hill R."/>
        </authorList>
    </citation>
    <scope>NUCLEOTIDE SEQUENCE</scope>
    <source>
        <strain evidence="9">IMI 356815</strain>
    </source>
</reference>
<proteinExistence type="inferred from homology"/>
<organism evidence="9 10">
    <name type="scientific">Didymosphaeria variabile</name>
    <dbReference type="NCBI Taxonomy" id="1932322"/>
    <lineage>
        <taxon>Eukaryota</taxon>
        <taxon>Fungi</taxon>
        <taxon>Dikarya</taxon>
        <taxon>Ascomycota</taxon>
        <taxon>Pezizomycotina</taxon>
        <taxon>Dothideomycetes</taxon>
        <taxon>Pleosporomycetidae</taxon>
        <taxon>Pleosporales</taxon>
        <taxon>Massarineae</taxon>
        <taxon>Didymosphaeriaceae</taxon>
        <taxon>Didymosphaeria</taxon>
    </lineage>
</organism>